<organism evidence="1 2">
    <name type="scientific">Candidatus Abzuiibacterium crystallinum</name>
    <dbReference type="NCBI Taxonomy" id="1974748"/>
    <lineage>
        <taxon>Bacteria</taxon>
        <taxon>Pseudomonadati</taxon>
        <taxon>Candidatus Omnitrophota</taxon>
        <taxon>Candidatus Abzuiibacterium</taxon>
    </lineage>
</organism>
<reference evidence="1 2" key="1">
    <citation type="submission" date="2017-09" db="EMBL/GenBank/DDBJ databases">
        <title>Depth-based differentiation of microbial function through sediment-hosted aquifers and enrichment of novel symbionts in the deep terrestrial subsurface.</title>
        <authorList>
            <person name="Probst A.J."/>
            <person name="Ladd B."/>
            <person name="Jarett J.K."/>
            <person name="Geller-Mcgrath D.E."/>
            <person name="Sieber C.M."/>
            <person name="Emerson J.B."/>
            <person name="Anantharaman K."/>
            <person name="Thomas B.C."/>
            <person name="Malmstrom R."/>
            <person name="Stieglmeier M."/>
            <person name="Klingl A."/>
            <person name="Woyke T."/>
            <person name="Ryan C.M."/>
            <person name="Banfield J.F."/>
        </authorList>
    </citation>
    <scope>NUCLEOTIDE SEQUENCE [LARGE SCALE GENOMIC DNA]</scope>
    <source>
        <strain evidence="1">CG11_big_fil_rev_8_21_14_0_20_45_26</strain>
    </source>
</reference>
<evidence type="ECO:0000313" key="1">
    <source>
        <dbReference type="EMBL" id="PIQ85050.1"/>
    </source>
</evidence>
<evidence type="ECO:0000313" key="2">
    <source>
        <dbReference type="Proteomes" id="UP000230859"/>
    </source>
</evidence>
<gene>
    <name evidence="1" type="ORF">COV74_10660</name>
</gene>
<comment type="caution">
    <text evidence="1">The sequence shown here is derived from an EMBL/GenBank/DDBJ whole genome shotgun (WGS) entry which is preliminary data.</text>
</comment>
<sequence length="158" mass="18002">MCWADTEPTEEPAKPPISVLSFQAKVGGSEFGVIIQEDKAGIIFRDFMKPLDEADQTSLRYDNKALLNQKEYNELWNLILLKVKLWGFVPPKSEAISDDKPYWHFIFRRNLNSLDFVINDSLSRYPEMQKIVQILTAFSAVKFRGAPADSQTASGRIS</sequence>
<accession>A0A2H0LKV6</accession>
<dbReference type="Proteomes" id="UP000230859">
    <property type="component" value="Unassembled WGS sequence"/>
</dbReference>
<name>A0A2H0LKV6_9BACT</name>
<dbReference type="AlphaFoldDB" id="A0A2H0LKV6"/>
<proteinExistence type="predicted"/>
<dbReference type="EMBL" id="PCVY01000076">
    <property type="protein sequence ID" value="PIQ85050.1"/>
    <property type="molecule type" value="Genomic_DNA"/>
</dbReference>
<protein>
    <submittedName>
        <fullName evidence="1">Uncharacterized protein</fullName>
    </submittedName>
</protein>